<gene>
    <name evidence="1" type="ORF">T07_12311</name>
</gene>
<organism evidence="1 2">
    <name type="scientific">Trichinella nelsoni</name>
    <dbReference type="NCBI Taxonomy" id="6336"/>
    <lineage>
        <taxon>Eukaryota</taxon>
        <taxon>Metazoa</taxon>
        <taxon>Ecdysozoa</taxon>
        <taxon>Nematoda</taxon>
        <taxon>Enoplea</taxon>
        <taxon>Dorylaimia</taxon>
        <taxon>Trichinellida</taxon>
        <taxon>Trichinellidae</taxon>
        <taxon>Trichinella</taxon>
    </lineage>
</organism>
<reference evidence="1 2" key="1">
    <citation type="submission" date="2015-01" db="EMBL/GenBank/DDBJ databases">
        <title>Evolution of Trichinella species and genotypes.</title>
        <authorList>
            <person name="Korhonen P.K."/>
            <person name="Edoardo P."/>
            <person name="Giuseppe L.R."/>
            <person name="Gasser R.B."/>
        </authorList>
    </citation>
    <scope>NUCLEOTIDE SEQUENCE [LARGE SCALE GENOMIC DNA]</scope>
    <source>
        <strain evidence="1">ISS37</strain>
    </source>
</reference>
<keyword evidence="2" id="KW-1185">Reference proteome</keyword>
<dbReference type="AlphaFoldDB" id="A0A0V0S6K0"/>
<comment type="caution">
    <text evidence="1">The sequence shown here is derived from an EMBL/GenBank/DDBJ whole genome shotgun (WGS) entry which is preliminary data.</text>
</comment>
<name>A0A0V0S6K0_9BILA</name>
<dbReference type="Proteomes" id="UP000054630">
    <property type="component" value="Unassembled WGS sequence"/>
</dbReference>
<accession>A0A0V0S6K0</accession>
<evidence type="ECO:0000313" key="1">
    <source>
        <dbReference type="EMBL" id="KRX22329.1"/>
    </source>
</evidence>
<sequence length="58" mass="6375">MYDDGDDDDDDDGGGGGGDNIIACAHVFRKGYQLNIGIDDRRDGWPKLATLDLNYGRR</sequence>
<proteinExistence type="predicted"/>
<protein>
    <submittedName>
        <fullName evidence="1">Uncharacterized protein</fullName>
    </submittedName>
</protein>
<evidence type="ECO:0000313" key="2">
    <source>
        <dbReference type="Proteomes" id="UP000054630"/>
    </source>
</evidence>
<dbReference type="EMBL" id="JYDL01000032">
    <property type="protein sequence ID" value="KRX22329.1"/>
    <property type="molecule type" value="Genomic_DNA"/>
</dbReference>